<evidence type="ECO:0000259" key="1">
    <source>
        <dbReference type="Pfam" id="PF00182"/>
    </source>
</evidence>
<organism evidence="2 3">
    <name type="scientific">Escherichia coli O157 typing phage 10</name>
    <dbReference type="NCBI Taxonomy" id="1508672"/>
    <lineage>
        <taxon>Viruses</taxon>
        <taxon>Duplodnaviria</taxon>
        <taxon>Heunggongvirae</taxon>
        <taxon>Uroviricota</taxon>
        <taxon>Caudoviricetes</taxon>
        <taxon>Uetakevirus</taxon>
        <taxon>Uetakevirus phiV10</taxon>
    </lineage>
</organism>
<dbReference type="Pfam" id="PF00182">
    <property type="entry name" value="Glyco_hydro_19"/>
    <property type="match status" value="1"/>
</dbReference>
<dbReference type="SUPFAM" id="SSF53955">
    <property type="entry name" value="Lysozyme-like"/>
    <property type="match status" value="1"/>
</dbReference>
<dbReference type="InterPro" id="IPR052354">
    <property type="entry name" value="Cell_Wall_Dynamics_Protein"/>
</dbReference>
<accession>A0A0F6R8M1</accession>
<dbReference type="PANTHER" id="PTHR34408:SF1">
    <property type="entry name" value="GLYCOSYL HYDROLASE FAMILY 19 DOMAIN-CONTAINING PROTEIN HI_1415"/>
    <property type="match status" value="1"/>
</dbReference>
<dbReference type="Proteomes" id="UP000033806">
    <property type="component" value="Segment"/>
</dbReference>
<gene>
    <name evidence="2" type="ORF">ECTP10_01625</name>
</gene>
<dbReference type="InterPro" id="IPR023346">
    <property type="entry name" value="Lysozyme-like_dom_sf"/>
</dbReference>
<dbReference type="InterPro" id="IPR000726">
    <property type="entry name" value="Glyco_hydro_19_cat"/>
</dbReference>
<dbReference type="GO" id="GO:0016998">
    <property type="term" value="P:cell wall macromolecule catabolic process"/>
    <property type="evidence" value="ECO:0007669"/>
    <property type="project" value="InterPro"/>
</dbReference>
<evidence type="ECO:0000313" key="2">
    <source>
        <dbReference type="EMBL" id="AKE46454.1"/>
    </source>
</evidence>
<name>A0A0F6R8M1_9CAUD</name>
<feature type="domain" description="Glycoside hydrolase family 19 catalytic" evidence="1">
    <location>
        <begin position="116"/>
        <end position="170"/>
    </location>
</feature>
<dbReference type="PANTHER" id="PTHR34408">
    <property type="entry name" value="FAMILY PROTEIN, PUTATIVE-RELATED"/>
    <property type="match status" value="1"/>
</dbReference>
<evidence type="ECO:0000313" key="3">
    <source>
        <dbReference type="Proteomes" id="UP000033806"/>
    </source>
</evidence>
<reference evidence="2 3" key="1">
    <citation type="journal article" date="2015" name="BMC Genomics">
        <title>Analysis of whole genome sequencing for the Escherichia coli O157:H7 typing phages.</title>
        <authorList>
            <person name="Cowley L.A."/>
            <person name="Beckett S.J."/>
            <person name="Chase-Topping M."/>
            <person name="Perry N."/>
            <person name="Dallman T.J."/>
            <person name="Gally D.L."/>
            <person name="Jenkins C."/>
        </authorList>
    </citation>
    <scope>NUCLEOTIDE SEQUENCE [LARGE SCALE GENOMIC DNA]</scope>
</reference>
<dbReference type="EMBL" id="KP869108">
    <property type="protein sequence ID" value="AKE46454.1"/>
    <property type="molecule type" value="Genomic_DNA"/>
</dbReference>
<dbReference type="Gene3D" id="1.10.530.10">
    <property type="match status" value="1"/>
</dbReference>
<dbReference type="GO" id="GO:0006032">
    <property type="term" value="P:chitin catabolic process"/>
    <property type="evidence" value="ECO:0007669"/>
    <property type="project" value="InterPro"/>
</dbReference>
<dbReference type="SMR" id="A0A0F6R8M1"/>
<protein>
    <submittedName>
        <fullName evidence="2">Chitinase class I</fullName>
    </submittedName>
</protein>
<dbReference type="GO" id="GO:0004568">
    <property type="term" value="F:chitinase activity"/>
    <property type="evidence" value="ECO:0007669"/>
    <property type="project" value="InterPro"/>
</dbReference>
<proteinExistence type="predicted"/>
<sequence>MEIKQFQRAAGISEALAARWFSHITSAMKEFGISKAEDQAMFIAQVGHESGGFIRLQENFNYSVTGLANFVRAGRLAQGQANALGRRAGEPPLPLERQRAIANLVYSKRMGNNAPGDGWNYRGRGLIQITGLNNYRDCGNGLKVDLLESPELLAHDEYAARSAAWFFASKGCMKYTGDIARVTLIINGGRNGIDDRRARYITASKVLAV</sequence>